<organism evidence="2 3">
    <name type="scientific">Variovorax robiniae</name>
    <dbReference type="NCBI Taxonomy" id="1836199"/>
    <lineage>
        <taxon>Bacteria</taxon>
        <taxon>Pseudomonadati</taxon>
        <taxon>Pseudomonadota</taxon>
        <taxon>Betaproteobacteria</taxon>
        <taxon>Burkholderiales</taxon>
        <taxon>Comamonadaceae</taxon>
        <taxon>Variovorax</taxon>
    </lineage>
</organism>
<accession>A0ABU8XHN9</accession>
<evidence type="ECO:0000313" key="3">
    <source>
        <dbReference type="Proteomes" id="UP001367030"/>
    </source>
</evidence>
<dbReference type="PIRSF" id="PIRSF016184">
    <property type="entry name" value="PhzC_PhzF"/>
    <property type="match status" value="1"/>
</dbReference>
<dbReference type="InterPro" id="IPR003719">
    <property type="entry name" value="Phenazine_PhzF-like"/>
</dbReference>
<dbReference type="PANTHER" id="PTHR13774:SF32">
    <property type="entry name" value="ANTISENSE-ENHANCING SEQUENCE 1"/>
    <property type="match status" value="1"/>
</dbReference>
<dbReference type="NCBIfam" id="TIGR00654">
    <property type="entry name" value="PhzF_family"/>
    <property type="match status" value="1"/>
</dbReference>
<gene>
    <name evidence="2" type="ORF">WKW79_28600</name>
</gene>
<comment type="similarity">
    <text evidence="1">Belongs to the PhzF family.</text>
</comment>
<dbReference type="Pfam" id="PF02567">
    <property type="entry name" value="PhzC-PhzF"/>
    <property type="match status" value="1"/>
</dbReference>
<dbReference type="PANTHER" id="PTHR13774">
    <property type="entry name" value="PHENAZINE BIOSYNTHESIS PROTEIN"/>
    <property type="match status" value="1"/>
</dbReference>
<keyword evidence="3" id="KW-1185">Reference proteome</keyword>
<evidence type="ECO:0000313" key="2">
    <source>
        <dbReference type="EMBL" id="MEJ8858563.1"/>
    </source>
</evidence>
<sequence length="301" mass="32164">MKARAFQQVDVFTAVPYRGNPVAVVLDGSELDDSEFQRFAQWTNLSETTFLLPPTEPGADYRIRIFTPGGEMAFAGHPTLGSCRAWLKAGGKPKSSEFIVQQCVTGLVTIRRDGARLAFAAPPLKRTAPSPTMLAKIAHALGLKAAQILAAQQLDNGTNWLGLLLDEIDSVLALTPDHRALKELGMKVGVAAIAQAPSPSQLIARSNREARAFGGSGQGTVDLEVRAFAAATGIEEDPVTGSLNASLAQWLITDGHMPERYLVGQGQCLGRDGRLSVERDKEGRFWIGGDTVVCIEGAVTL</sequence>
<proteinExistence type="inferred from homology"/>
<dbReference type="Proteomes" id="UP001367030">
    <property type="component" value="Unassembled WGS sequence"/>
</dbReference>
<reference evidence="2 3" key="1">
    <citation type="submission" date="2024-03" db="EMBL/GenBank/DDBJ databases">
        <title>Novel species of the genus Variovorax.</title>
        <authorList>
            <person name="Liu Q."/>
            <person name="Xin Y.-H."/>
        </authorList>
    </citation>
    <scope>NUCLEOTIDE SEQUENCE [LARGE SCALE GENOMIC DNA]</scope>
    <source>
        <strain evidence="2 3">KACC 18901</strain>
    </source>
</reference>
<name>A0ABU8XHN9_9BURK</name>
<dbReference type="SUPFAM" id="SSF54506">
    <property type="entry name" value="Diaminopimelate epimerase-like"/>
    <property type="match status" value="1"/>
</dbReference>
<evidence type="ECO:0000256" key="1">
    <source>
        <dbReference type="ARBA" id="ARBA00008270"/>
    </source>
</evidence>
<dbReference type="RefSeq" id="WP_340338624.1">
    <property type="nucleotide sequence ID" value="NZ_JBBKZS010000018.1"/>
</dbReference>
<protein>
    <submittedName>
        <fullName evidence="2">PhzF family phenazine biosynthesis protein</fullName>
    </submittedName>
</protein>
<dbReference type="Gene3D" id="3.10.310.10">
    <property type="entry name" value="Diaminopimelate Epimerase, Chain A, domain 1"/>
    <property type="match status" value="2"/>
</dbReference>
<dbReference type="EMBL" id="JBBKZS010000018">
    <property type="protein sequence ID" value="MEJ8858563.1"/>
    <property type="molecule type" value="Genomic_DNA"/>
</dbReference>
<comment type="caution">
    <text evidence="2">The sequence shown here is derived from an EMBL/GenBank/DDBJ whole genome shotgun (WGS) entry which is preliminary data.</text>
</comment>